<keyword evidence="1" id="KW-0813">Transport</keyword>
<dbReference type="Gene3D" id="3.40.50.80">
    <property type="entry name" value="Nucleotide-binding domain of ferredoxin-NADP reductase (FNR) module"/>
    <property type="match status" value="1"/>
</dbReference>
<evidence type="ECO:0000256" key="1">
    <source>
        <dbReference type="ARBA" id="ARBA00022982"/>
    </source>
</evidence>
<dbReference type="GO" id="GO:0006952">
    <property type="term" value="P:defense response"/>
    <property type="evidence" value="ECO:0007669"/>
    <property type="project" value="TreeGrafter"/>
</dbReference>
<accession>A0A9W8P0L9</accession>
<evidence type="ECO:0000313" key="5">
    <source>
        <dbReference type="EMBL" id="KAJ3744497.1"/>
    </source>
</evidence>
<feature type="domain" description="Ferric reductase NAD binding" evidence="4">
    <location>
        <begin position="11"/>
        <end position="62"/>
    </location>
</feature>
<evidence type="ECO:0000313" key="6">
    <source>
        <dbReference type="Proteomes" id="UP001142393"/>
    </source>
</evidence>
<dbReference type="GO" id="GO:0043020">
    <property type="term" value="C:NADPH oxidase complex"/>
    <property type="evidence" value="ECO:0007669"/>
    <property type="project" value="TreeGrafter"/>
</dbReference>
<dbReference type="Proteomes" id="UP001142393">
    <property type="component" value="Unassembled WGS sequence"/>
</dbReference>
<protein>
    <recommendedName>
        <fullName evidence="4">Ferric reductase NAD binding domain-containing protein</fullName>
    </recommendedName>
</protein>
<proteinExistence type="predicted"/>
<evidence type="ECO:0000256" key="2">
    <source>
        <dbReference type="ARBA" id="ARBA00023002"/>
    </source>
</evidence>
<dbReference type="Pfam" id="PF08030">
    <property type="entry name" value="NAD_binding_6"/>
    <property type="match status" value="1"/>
</dbReference>
<keyword evidence="1" id="KW-0249">Electron transport</keyword>
<dbReference type="SUPFAM" id="SSF52343">
    <property type="entry name" value="Ferredoxin reductase-like, C-terminal NADP-linked domain"/>
    <property type="match status" value="1"/>
</dbReference>
<keyword evidence="3" id="KW-1133">Transmembrane helix</keyword>
<keyword evidence="3" id="KW-0472">Membrane</keyword>
<organism evidence="5 6">
    <name type="scientific">Lentinula detonsa</name>
    <dbReference type="NCBI Taxonomy" id="2804962"/>
    <lineage>
        <taxon>Eukaryota</taxon>
        <taxon>Fungi</taxon>
        <taxon>Dikarya</taxon>
        <taxon>Basidiomycota</taxon>
        <taxon>Agaricomycotina</taxon>
        <taxon>Agaricomycetes</taxon>
        <taxon>Agaricomycetidae</taxon>
        <taxon>Agaricales</taxon>
        <taxon>Marasmiineae</taxon>
        <taxon>Omphalotaceae</taxon>
        <taxon>Lentinula</taxon>
    </lineage>
</organism>
<dbReference type="PANTHER" id="PTHR11972:SF153">
    <property type="entry name" value="SUPEROXIDE-GENERATING NADPH OXIDASE HEAVY CHAIN SUBUNIT A"/>
    <property type="match status" value="1"/>
</dbReference>
<evidence type="ECO:0000256" key="3">
    <source>
        <dbReference type="SAM" id="Phobius"/>
    </source>
</evidence>
<comment type="caution">
    <text evidence="5">The sequence shown here is derived from an EMBL/GenBank/DDBJ whole genome shotgun (WGS) entry which is preliminary data.</text>
</comment>
<sequence>MAFLDGLVLDYEVVLLVGAGIGVTPFASILKSIWYCMNNFNHKKPTRLSKVYFTWVIRDFGSTLCPRPGVHSFIRYSFYNYDCTLFWVAPVFYIIHVCPVKIPGPPVKTHTFLNLVPVIVWFLVSIE</sequence>
<dbReference type="AlphaFoldDB" id="A0A9W8P0L9"/>
<dbReference type="InterPro" id="IPR013121">
    <property type="entry name" value="Fe_red_NAD-bd_6"/>
</dbReference>
<gene>
    <name evidence="5" type="ORF">DFH05DRAFT_1460581</name>
</gene>
<dbReference type="InterPro" id="IPR050369">
    <property type="entry name" value="RBOH/FRE"/>
</dbReference>
<keyword evidence="3" id="KW-0812">Transmembrane</keyword>
<dbReference type="GO" id="GO:0042554">
    <property type="term" value="P:superoxide anion generation"/>
    <property type="evidence" value="ECO:0007669"/>
    <property type="project" value="TreeGrafter"/>
</dbReference>
<evidence type="ECO:0000259" key="4">
    <source>
        <dbReference type="Pfam" id="PF08030"/>
    </source>
</evidence>
<name>A0A9W8P0L9_9AGAR</name>
<dbReference type="GO" id="GO:0016175">
    <property type="term" value="F:superoxide-generating NAD(P)H oxidase activity"/>
    <property type="evidence" value="ECO:0007669"/>
    <property type="project" value="TreeGrafter"/>
</dbReference>
<reference evidence="5 6" key="1">
    <citation type="journal article" date="2023" name="Proc. Natl. Acad. Sci. U.S.A.">
        <title>A global phylogenomic analysis of the shiitake genus Lentinula.</title>
        <authorList>
            <person name="Sierra-Patev S."/>
            <person name="Min B."/>
            <person name="Naranjo-Ortiz M."/>
            <person name="Looney B."/>
            <person name="Konkel Z."/>
            <person name="Slot J.C."/>
            <person name="Sakamoto Y."/>
            <person name="Steenwyk J.L."/>
            <person name="Rokas A."/>
            <person name="Carro J."/>
            <person name="Camarero S."/>
            <person name="Ferreira P."/>
            <person name="Molpeceres G."/>
            <person name="Ruiz-Duenas F.J."/>
            <person name="Serrano A."/>
            <person name="Henrissat B."/>
            <person name="Drula E."/>
            <person name="Hughes K.W."/>
            <person name="Mata J.L."/>
            <person name="Ishikawa N.K."/>
            <person name="Vargas-Isla R."/>
            <person name="Ushijima S."/>
            <person name="Smith C.A."/>
            <person name="Donoghue J."/>
            <person name="Ahrendt S."/>
            <person name="Andreopoulos W."/>
            <person name="He G."/>
            <person name="LaButti K."/>
            <person name="Lipzen A."/>
            <person name="Ng V."/>
            <person name="Riley R."/>
            <person name="Sandor L."/>
            <person name="Barry K."/>
            <person name="Martinez A.T."/>
            <person name="Xiao Y."/>
            <person name="Gibbons J.G."/>
            <person name="Terashima K."/>
            <person name="Grigoriev I.V."/>
            <person name="Hibbett D."/>
        </authorList>
    </citation>
    <scope>NUCLEOTIDE SEQUENCE [LARGE SCALE GENOMIC DNA]</scope>
    <source>
        <strain evidence="5 6">TFB7810</strain>
    </source>
</reference>
<dbReference type="InterPro" id="IPR039261">
    <property type="entry name" value="FNR_nucleotide-bd"/>
</dbReference>
<feature type="transmembrane region" description="Helical" evidence="3">
    <location>
        <begin position="13"/>
        <end position="37"/>
    </location>
</feature>
<dbReference type="EMBL" id="JANVFU010000007">
    <property type="protein sequence ID" value="KAJ3744497.1"/>
    <property type="molecule type" value="Genomic_DNA"/>
</dbReference>
<keyword evidence="2" id="KW-0560">Oxidoreductase</keyword>
<dbReference type="PANTHER" id="PTHR11972">
    <property type="entry name" value="NADPH OXIDASE"/>
    <property type="match status" value="1"/>
</dbReference>
<keyword evidence="6" id="KW-1185">Reference proteome</keyword>